<evidence type="ECO:0000313" key="11">
    <source>
        <dbReference type="EMBL" id="KAK3313903.1"/>
    </source>
</evidence>
<dbReference type="GO" id="GO:0051301">
    <property type="term" value="P:cell division"/>
    <property type="evidence" value="ECO:0007669"/>
    <property type="project" value="UniProtKB-KW"/>
</dbReference>
<keyword evidence="8" id="KW-0206">Cytoskeleton</keyword>
<feature type="coiled-coil region" evidence="10">
    <location>
        <begin position="234"/>
        <end position="285"/>
    </location>
</feature>
<evidence type="ECO:0000256" key="1">
    <source>
        <dbReference type="ARBA" id="ARBA00004186"/>
    </source>
</evidence>
<keyword evidence="5" id="KW-0493">Microtubule</keyword>
<keyword evidence="7 10" id="KW-0175">Coiled coil</keyword>
<reference evidence="11" key="2">
    <citation type="submission" date="2023-06" db="EMBL/GenBank/DDBJ databases">
        <authorList>
            <consortium name="Lawrence Berkeley National Laboratory"/>
            <person name="Haridas S."/>
            <person name="Hensen N."/>
            <person name="Bonometti L."/>
            <person name="Westerberg I."/>
            <person name="Brannstrom I.O."/>
            <person name="Guillou S."/>
            <person name="Cros-Aarteil S."/>
            <person name="Calhoun S."/>
            <person name="Kuo A."/>
            <person name="Mondo S."/>
            <person name="Pangilinan J."/>
            <person name="Riley R."/>
            <person name="Labutti K."/>
            <person name="Andreopoulos B."/>
            <person name="Lipzen A."/>
            <person name="Chen C."/>
            <person name="Yanf M."/>
            <person name="Daum C."/>
            <person name="Ng V."/>
            <person name="Clum A."/>
            <person name="Steindorff A."/>
            <person name="Ohm R."/>
            <person name="Martin F."/>
            <person name="Silar P."/>
            <person name="Natvig D."/>
            <person name="Lalanne C."/>
            <person name="Gautier V."/>
            <person name="Ament-Velasquez S.L."/>
            <person name="Kruys A."/>
            <person name="Hutchinson M.I."/>
            <person name="Powell A.J."/>
            <person name="Barry K."/>
            <person name="Miller A.N."/>
            <person name="Grigoriev I.V."/>
            <person name="Debuchy R."/>
            <person name="Gladieux P."/>
            <person name="Thoren M.H."/>
            <person name="Johannesson H."/>
        </authorList>
    </citation>
    <scope>NUCLEOTIDE SEQUENCE</scope>
    <source>
        <strain evidence="11">CBS 118394</strain>
    </source>
</reference>
<sequence length="306" mass="33837">MAHLLPDTAIFSPSVARAVASAAKDWNFVDSWLQQKFHGRSPPAFERNADTLRTLLALASVNEAADEERELIARLEADALHELRQLQAQQDQGNTADAAREAVLSAVEDGLSREGTAALNSMASVAVDFGMAFASPADLGRCMVELSAQADELEQMEARVGILSRYLEQEARGVAGLVKELKGEEYRPASDLAKQNLEIQRKIRTIATRLPELRDKVASLENSVGMPSPTIDQVQREEQAYLALLAQKKELDAQVKSFQGLPPNTDQARQELESLRTELRRVTNRRNAVFEGLVERETPKKPTRLP</sequence>
<protein>
    <recommendedName>
        <fullName evidence="13">HAUS augmin-like complex subunit 1</fullName>
    </recommendedName>
</protein>
<comment type="similarity">
    <text evidence="2">Belongs to the HAUS1 family.</text>
</comment>
<dbReference type="Proteomes" id="UP001283341">
    <property type="component" value="Unassembled WGS sequence"/>
</dbReference>
<feature type="coiled-coil region" evidence="10">
    <location>
        <begin position="58"/>
        <end position="92"/>
    </location>
</feature>
<keyword evidence="4" id="KW-0132">Cell division</keyword>
<dbReference type="PANTHER" id="PTHR31570:SF1">
    <property type="entry name" value="HAUS AUGMIN-LIKE COMPLEX SUBUNIT 1"/>
    <property type="match status" value="1"/>
</dbReference>
<dbReference type="AlphaFoldDB" id="A0AAE0HVZ7"/>
<evidence type="ECO:0000256" key="5">
    <source>
        <dbReference type="ARBA" id="ARBA00022701"/>
    </source>
</evidence>
<evidence type="ECO:0008006" key="13">
    <source>
        <dbReference type="Google" id="ProtNLM"/>
    </source>
</evidence>
<dbReference type="Pfam" id="PF25762">
    <property type="entry name" value="HAUS1"/>
    <property type="match status" value="1"/>
</dbReference>
<dbReference type="GO" id="GO:0005829">
    <property type="term" value="C:cytosol"/>
    <property type="evidence" value="ECO:0007669"/>
    <property type="project" value="TreeGrafter"/>
</dbReference>
<dbReference type="GO" id="GO:0005819">
    <property type="term" value="C:spindle"/>
    <property type="evidence" value="ECO:0007669"/>
    <property type="project" value="UniProtKB-SubCell"/>
</dbReference>
<evidence type="ECO:0000256" key="4">
    <source>
        <dbReference type="ARBA" id="ARBA00022618"/>
    </source>
</evidence>
<evidence type="ECO:0000256" key="9">
    <source>
        <dbReference type="ARBA" id="ARBA00023306"/>
    </source>
</evidence>
<proteinExistence type="inferred from homology"/>
<dbReference type="EMBL" id="JAUEDM010000007">
    <property type="protein sequence ID" value="KAK3313903.1"/>
    <property type="molecule type" value="Genomic_DNA"/>
</dbReference>
<name>A0AAE0HVZ7_9PEZI</name>
<keyword evidence="6" id="KW-0498">Mitosis</keyword>
<dbReference type="GO" id="GO:0051225">
    <property type="term" value="P:spindle assembly"/>
    <property type="evidence" value="ECO:0007669"/>
    <property type="project" value="InterPro"/>
</dbReference>
<accession>A0AAE0HVZ7</accession>
<gene>
    <name evidence="11" type="ORF">B0H66DRAFT_537153</name>
</gene>
<reference evidence="11" key="1">
    <citation type="journal article" date="2023" name="Mol. Phylogenet. Evol.">
        <title>Genome-scale phylogeny and comparative genomics of the fungal order Sordariales.</title>
        <authorList>
            <person name="Hensen N."/>
            <person name="Bonometti L."/>
            <person name="Westerberg I."/>
            <person name="Brannstrom I.O."/>
            <person name="Guillou S."/>
            <person name="Cros-Aarteil S."/>
            <person name="Calhoun S."/>
            <person name="Haridas S."/>
            <person name="Kuo A."/>
            <person name="Mondo S."/>
            <person name="Pangilinan J."/>
            <person name="Riley R."/>
            <person name="LaButti K."/>
            <person name="Andreopoulos B."/>
            <person name="Lipzen A."/>
            <person name="Chen C."/>
            <person name="Yan M."/>
            <person name="Daum C."/>
            <person name="Ng V."/>
            <person name="Clum A."/>
            <person name="Steindorff A."/>
            <person name="Ohm R.A."/>
            <person name="Martin F."/>
            <person name="Silar P."/>
            <person name="Natvig D.O."/>
            <person name="Lalanne C."/>
            <person name="Gautier V."/>
            <person name="Ament-Velasquez S.L."/>
            <person name="Kruys A."/>
            <person name="Hutchinson M.I."/>
            <person name="Powell A.J."/>
            <person name="Barry K."/>
            <person name="Miller A.N."/>
            <person name="Grigoriev I.V."/>
            <person name="Debuchy R."/>
            <person name="Gladieux P."/>
            <person name="Hiltunen Thoren M."/>
            <person name="Johannesson H."/>
        </authorList>
    </citation>
    <scope>NUCLEOTIDE SEQUENCE</scope>
    <source>
        <strain evidence="11">CBS 118394</strain>
    </source>
</reference>
<evidence type="ECO:0000256" key="3">
    <source>
        <dbReference type="ARBA" id="ARBA00022490"/>
    </source>
</evidence>
<comment type="subcellular location">
    <subcellularLocation>
        <location evidence="1">Cytoplasm</location>
        <location evidence="1">Cytoskeleton</location>
        <location evidence="1">Spindle</location>
    </subcellularLocation>
</comment>
<evidence type="ECO:0000313" key="12">
    <source>
        <dbReference type="Proteomes" id="UP001283341"/>
    </source>
</evidence>
<evidence type="ECO:0000256" key="10">
    <source>
        <dbReference type="SAM" id="Coils"/>
    </source>
</evidence>
<keyword evidence="12" id="KW-1185">Reference proteome</keyword>
<keyword evidence="9" id="KW-0131">Cell cycle</keyword>
<evidence type="ECO:0000256" key="7">
    <source>
        <dbReference type="ARBA" id="ARBA00023054"/>
    </source>
</evidence>
<evidence type="ECO:0000256" key="8">
    <source>
        <dbReference type="ARBA" id="ARBA00023212"/>
    </source>
</evidence>
<dbReference type="GO" id="GO:0005874">
    <property type="term" value="C:microtubule"/>
    <property type="evidence" value="ECO:0007669"/>
    <property type="project" value="UniProtKB-KW"/>
</dbReference>
<dbReference type="GO" id="GO:0070652">
    <property type="term" value="C:HAUS complex"/>
    <property type="evidence" value="ECO:0007669"/>
    <property type="project" value="InterPro"/>
</dbReference>
<dbReference type="PANTHER" id="PTHR31570">
    <property type="entry name" value="HAUS AUGMIN-LIKE COMPLEX SUBUNIT 1"/>
    <property type="match status" value="1"/>
</dbReference>
<evidence type="ECO:0000256" key="2">
    <source>
        <dbReference type="ARBA" id="ARBA00005479"/>
    </source>
</evidence>
<comment type="caution">
    <text evidence="11">The sequence shown here is derived from an EMBL/GenBank/DDBJ whole genome shotgun (WGS) entry which is preliminary data.</text>
</comment>
<dbReference type="InterPro" id="IPR026243">
    <property type="entry name" value="HAUS1"/>
</dbReference>
<evidence type="ECO:0000256" key="6">
    <source>
        <dbReference type="ARBA" id="ARBA00022776"/>
    </source>
</evidence>
<organism evidence="11 12">
    <name type="scientific">Apodospora peruviana</name>
    <dbReference type="NCBI Taxonomy" id="516989"/>
    <lineage>
        <taxon>Eukaryota</taxon>
        <taxon>Fungi</taxon>
        <taxon>Dikarya</taxon>
        <taxon>Ascomycota</taxon>
        <taxon>Pezizomycotina</taxon>
        <taxon>Sordariomycetes</taxon>
        <taxon>Sordariomycetidae</taxon>
        <taxon>Sordariales</taxon>
        <taxon>Lasiosphaeriaceae</taxon>
        <taxon>Apodospora</taxon>
    </lineage>
</organism>
<keyword evidence="3" id="KW-0963">Cytoplasm</keyword>